<gene>
    <name evidence="1" type="ORF">DPEC_G00354760</name>
</gene>
<accession>A0ACC2EZA4</accession>
<protein>
    <submittedName>
        <fullName evidence="1">Uncharacterized protein</fullName>
    </submittedName>
</protein>
<sequence length="251" mass="28715">DIGENTIHLRLVTNDRQHSLGEPRSPDLALVDFLIYEEVTRYQSQASEKPRLVILIGSLGSRINELKQKVIAENPRQFGGAVPHTTRAKKIHEREGVDYQFVTKQAFQAGIQNNIFIEYGVYKDNFYGTSLDAIRRVLDQSKICLVDVRPEAIKTLRTAEFKPYVIFVKPHIHERHCKCHSSSSSLSVGITEEDLQEMRKSAELIYECYGHQVDRVIVKEDLASASLELQDILEKVKTEAHWVPVSWVRTT</sequence>
<dbReference type="Proteomes" id="UP001157502">
    <property type="component" value="Chromosome 37"/>
</dbReference>
<proteinExistence type="predicted"/>
<dbReference type="EMBL" id="CM055764">
    <property type="protein sequence ID" value="KAJ7984430.1"/>
    <property type="molecule type" value="Genomic_DNA"/>
</dbReference>
<comment type="caution">
    <text evidence="1">The sequence shown here is derived from an EMBL/GenBank/DDBJ whole genome shotgun (WGS) entry which is preliminary data.</text>
</comment>
<organism evidence="1 2">
    <name type="scientific">Dallia pectoralis</name>
    <name type="common">Alaska blackfish</name>
    <dbReference type="NCBI Taxonomy" id="75939"/>
    <lineage>
        <taxon>Eukaryota</taxon>
        <taxon>Metazoa</taxon>
        <taxon>Chordata</taxon>
        <taxon>Craniata</taxon>
        <taxon>Vertebrata</taxon>
        <taxon>Euteleostomi</taxon>
        <taxon>Actinopterygii</taxon>
        <taxon>Neopterygii</taxon>
        <taxon>Teleostei</taxon>
        <taxon>Protacanthopterygii</taxon>
        <taxon>Esociformes</taxon>
        <taxon>Umbridae</taxon>
        <taxon>Dallia</taxon>
    </lineage>
</organism>
<name>A0ACC2EZA4_DALPE</name>
<reference evidence="1" key="1">
    <citation type="submission" date="2021-05" db="EMBL/GenBank/DDBJ databases">
        <authorList>
            <person name="Pan Q."/>
            <person name="Jouanno E."/>
            <person name="Zahm M."/>
            <person name="Klopp C."/>
            <person name="Cabau C."/>
            <person name="Louis A."/>
            <person name="Berthelot C."/>
            <person name="Parey E."/>
            <person name="Roest Crollius H."/>
            <person name="Montfort J."/>
            <person name="Robinson-Rechavi M."/>
            <person name="Bouchez O."/>
            <person name="Lampietro C."/>
            <person name="Lopez Roques C."/>
            <person name="Donnadieu C."/>
            <person name="Postlethwait J."/>
            <person name="Bobe J."/>
            <person name="Dillon D."/>
            <person name="Chandos A."/>
            <person name="von Hippel F."/>
            <person name="Guiguen Y."/>
        </authorList>
    </citation>
    <scope>NUCLEOTIDE SEQUENCE</scope>
    <source>
        <strain evidence="1">YG-Jan2019</strain>
    </source>
</reference>
<evidence type="ECO:0000313" key="1">
    <source>
        <dbReference type="EMBL" id="KAJ7984430.1"/>
    </source>
</evidence>
<keyword evidence="2" id="KW-1185">Reference proteome</keyword>
<evidence type="ECO:0000313" key="2">
    <source>
        <dbReference type="Proteomes" id="UP001157502"/>
    </source>
</evidence>
<feature type="non-terminal residue" evidence="1">
    <location>
        <position position="1"/>
    </location>
</feature>